<protein>
    <submittedName>
        <fullName evidence="1">Uncharacterized protein</fullName>
    </submittedName>
</protein>
<evidence type="ECO:0000313" key="2">
    <source>
        <dbReference type="Proteomes" id="UP001066276"/>
    </source>
</evidence>
<evidence type="ECO:0000313" key="1">
    <source>
        <dbReference type="EMBL" id="KAJ1159901.1"/>
    </source>
</evidence>
<keyword evidence="2" id="KW-1185">Reference proteome</keyword>
<organism evidence="1 2">
    <name type="scientific">Pleurodeles waltl</name>
    <name type="common">Iberian ribbed newt</name>
    <dbReference type="NCBI Taxonomy" id="8319"/>
    <lineage>
        <taxon>Eukaryota</taxon>
        <taxon>Metazoa</taxon>
        <taxon>Chordata</taxon>
        <taxon>Craniata</taxon>
        <taxon>Vertebrata</taxon>
        <taxon>Euteleostomi</taxon>
        <taxon>Amphibia</taxon>
        <taxon>Batrachia</taxon>
        <taxon>Caudata</taxon>
        <taxon>Salamandroidea</taxon>
        <taxon>Salamandridae</taxon>
        <taxon>Pleurodelinae</taxon>
        <taxon>Pleurodeles</taxon>
    </lineage>
</organism>
<reference evidence="1" key="1">
    <citation type="journal article" date="2022" name="bioRxiv">
        <title>Sequencing and chromosome-scale assembly of the giantPleurodeles waltlgenome.</title>
        <authorList>
            <person name="Brown T."/>
            <person name="Elewa A."/>
            <person name="Iarovenko S."/>
            <person name="Subramanian E."/>
            <person name="Araus A.J."/>
            <person name="Petzold A."/>
            <person name="Susuki M."/>
            <person name="Suzuki K.-i.T."/>
            <person name="Hayashi T."/>
            <person name="Toyoda A."/>
            <person name="Oliveira C."/>
            <person name="Osipova E."/>
            <person name="Leigh N.D."/>
            <person name="Simon A."/>
            <person name="Yun M.H."/>
        </authorList>
    </citation>
    <scope>NUCLEOTIDE SEQUENCE</scope>
    <source>
        <strain evidence="1">20211129_DDA</strain>
        <tissue evidence="1">Liver</tissue>
    </source>
</reference>
<dbReference type="AlphaFoldDB" id="A0AAV7S568"/>
<sequence>MGCQEAGGGRERKRSIESRICLLVLLERAKRWWRMLDNRMRKLASEEELGRKKLVWGISGDLKVQAVEGAQQNIRFQLLGEKVAVDLLWDL</sequence>
<dbReference type="Proteomes" id="UP001066276">
    <property type="component" value="Chromosome 4_2"/>
</dbReference>
<proteinExistence type="predicted"/>
<dbReference type="EMBL" id="JANPWB010000008">
    <property type="protein sequence ID" value="KAJ1159901.1"/>
    <property type="molecule type" value="Genomic_DNA"/>
</dbReference>
<accession>A0AAV7S568</accession>
<comment type="caution">
    <text evidence="1">The sequence shown here is derived from an EMBL/GenBank/DDBJ whole genome shotgun (WGS) entry which is preliminary data.</text>
</comment>
<gene>
    <name evidence="1" type="ORF">NDU88_000405</name>
</gene>
<name>A0AAV7S568_PLEWA</name>